<reference evidence="1" key="1">
    <citation type="submission" date="2014-11" db="EMBL/GenBank/DDBJ databases">
        <authorList>
            <person name="Amaro Gonzalez C."/>
        </authorList>
    </citation>
    <scope>NUCLEOTIDE SEQUENCE</scope>
</reference>
<sequence>MVLLVTNGDALVMHCTGSQCCVRTAVHGGWAWNIQPSLYQNHSSGFVLPLF</sequence>
<dbReference type="EMBL" id="GBXM01014891">
    <property type="protein sequence ID" value="JAH93686.1"/>
    <property type="molecule type" value="Transcribed_RNA"/>
</dbReference>
<reference evidence="1" key="2">
    <citation type="journal article" date="2015" name="Fish Shellfish Immunol.">
        <title>Early steps in the European eel (Anguilla anguilla)-Vibrio vulnificus interaction in the gills: Role of the RtxA13 toxin.</title>
        <authorList>
            <person name="Callol A."/>
            <person name="Pajuelo D."/>
            <person name="Ebbesson L."/>
            <person name="Teles M."/>
            <person name="MacKenzie S."/>
            <person name="Amaro C."/>
        </authorList>
    </citation>
    <scope>NUCLEOTIDE SEQUENCE</scope>
</reference>
<evidence type="ECO:0000313" key="1">
    <source>
        <dbReference type="EMBL" id="JAH93686.1"/>
    </source>
</evidence>
<protein>
    <submittedName>
        <fullName evidence="1">Uncharacterized protein</fullName>
    </submittedName>
</protein>
<proteinExistence type="predicted"/>
<name>A0A0E9WTR7_ANGAN</name>
<organism evidence="1">
    <name type="scientific">Anguilla anguilla</name>
    <name type="common">European freshwater eel</name>
    <name type="synonym">Muraena anguilla</name>
    <dbReference type="NCBI Taxonomy" id="7936"/>
    <lineage>
        <taxon>Eukaryota</taxon>
        <taxon>Metazoa</taxon>
        <taxon>Chordata</taxon>
        <taxon>Craniata</taxon>
        <taxon>Vertebrata</taxon>
        <taxon>Euteleostomi</taxon>
        <taxon>Actinopterygii</taxon>
        <taxon>Neopterygii</taxon>
        <taxon>Teleostei</taxon>
        <taxon>Anguilliformes</taxon>
        <taxon>Anguillidae</taxon>
        <taxon>Anguilla</taxon>
    </lineage>
</organism>
<accession>A0A0E9WTR7</accession>
<dbReference type="AlphaFoldDB" id="A0A0E9WTR7"/>